<dbReference type="AlphaFoldDB" id="A0A518FL98"/>
<proteinExistence type="predicted"/>
<name>A0A518FL98_9PLAN</name>
<organism evidence="1 2">
    <name type="scientific">Gimesia panareensis</name>
    <dbReference type="NCBI Taxonomy" id="2527978"/>
    <lineage>
        <taxon>Bacteria</taxon>
        <taxon>Pseudomonadati</taxon>
        <taxon>Planctomycetota</taxon>
        <taxon>Planctomycetia</taxon>
        <taxon>Planctomycetales</taxon>
        <taxon>Planctomycetaceae</taxon>
        <taxon>Gimesia</taxon>
    </lineage>
</organism>
<accession>A0A518FL98</accession>
<sequence>MSLSLHEYELFKNDEEYEIVKATIESLVRDGSLKSCGLNPSETTRYVEIYKTSSGDTWHLALPDHAFRGYLKKM</sequence>
<reference evidence="1 2" key="1">
    <citation type="submission" date="2019-02" db="EMBL/GenBank/DDBJ databases">
        <title>Deep-cultivation of Planctomycetes and their phenomic and genomic characterization uncovers novel biology.</title>
        <authorList>
            <person name="Wiegand S."/>
            <person name="Jogler M."/>
            <person name="Boedeker C."/>
            <person name="Pinto D."/>
            <person name="Vollmers J."/>
            <person name="Rivas-Marin E."/>
            <person name="Kohn T."/>
            <person name="Peeters S.H."/>
            <person name="Heuer A."/>
            <person name="Rast P."/>
            <person name="Oberbeckmann S."/>
            <person name="Bunk B."/>
            <person name="Jeske O."/>
            <person name="Meyerdierks A."/>
            <person name="Storesund J.E."/>
            <person name="Kallscheuer N."/>
            <person name="Luecker S."/>
            <person name="Lage O.M."/>
            <person name="Pohl T."/>
            <person name="Merkel B.J."/>
            <person name="Hornburger P."/>
            <person name="Mueller R.-W."/>
            <person name="Bruemmer F."/>
            <person name="Labrenz M."/>
            <person name="Spormann A.M."/>
            <person name="Op den Camp H."/>
            <person name="Overmann J."/>
            <person name="Amann R."/>
            <person name="Jetten M.S.M."/>
            <person name="Mascher T."/>
            <person name="Medema M.H."/>
            <person name="Devos D.P."/>
            <person name="Kaster A.-K."/>
            <person name="Ovreas L."/>
            <person name="Rohde M."/>
            <person name="Galperin M.Y."/>
            <person name="Jogler C."/>
        </authorList>
    </citation>
    <scope>NUCLEOTIDE SEQUENCE [LARGE SCALE GENOMIC DNA]</scope>
    <source>
        <strain evidence="1 2">Pan153</strain>
    </source>
</reference>
<evidence type="ECO:0000313" key="2">
    <source>
        <dbReference type="Proteomes" id="UP000320839"/>
    </source>
</evidence>
<evidence type="ECO:0000313" key="1">
    <source>
        <dbReference type="EMBL" id="QDV17131.1"/>
    </source>
</evidence>
<gene>
    <name evidence="1" type="ORF">Pan153_17660</name>
</gene>
<dbReference type="Proteomes" id="UP000320839">
    <property type="component" value="Chromosome"/>
</dbReference>
<protein>
    <submittedName>
        <fullName evidence="1">Uncharacterized protein</fullName>
    </submittedName>
</protein>
<dbReference type="EMBL" id="CP036317">
    <property type="protein sequence ID" value="QDV17131.1"/>
    <property type="molecule type" value="Genomic_DNA"/>
</dbReference>